<dbReference type="EMBL" id="KB467854">
    <property type="protein sequence ID" value="PCH35489.1"/>
    <property type="molecule type" value="Genomic_DNA"/>
</dbReference>
<name>A0A2H3J9S3_WOLCO</name>
<sequence>MSSTKTYIQTRISMSSTDQNVHSTIRISLMNHAVPDPPTNAPYIPSEVEAKHYLYGLPSKARFIARSSPDVWMKPTGPEAYLEPKELTPLGMHRLNGVWEDTVGPAMDGYLLEKQVQFSILNPLRIGIAGKPSPPAFILVGVNPGTLSAELGIEVAVHCHSILIQNDIDDIHVIICESKFTRSATMYKPAISANPAAIVREPFSTTLGIPICNAKTPNFEGTGGFFFVDTAKPGILYLLTARHVLFHPDKEENTLYEFREGRGQARRKVMLMGEAAFEARCKAIESAIGAKEIIIEQLKRRLAVADGMEDEDDANAERKAVKPKMEEAEEAIAAFKKLLADVARDWKDEENRVLGHVTLSPPISLDDGDDGFTDDWAVIQIYPSMITKLNFVGNAIDLGSVDVDELTAWMYPHPANPSSFKYPGDRLLRFHGTVPDQEMFSPNQKTKDHDNDPVIMVLKNGNTSNLTVGRLNTIRAFLREYFEGKPGKMSKEVGVFPRNSKSGPFSERGDSGSVVIDGTGRVCGIITGGDGATDVSDCTFVTSINFLIKRLAAFGIHANIFPLPANL</sequence>
<proteinExistence type="predicted"/>
<evidence type="ECO:0000313" key="1">
    <source>
        <dbReference type="EMBL" id="PCH35489.1"/>
    </source>
</evidence>
<organism evidence="1 2">
    <name type="scientific">Wolfiporia cocos (strain MD-104)</name>
    <name type="common">Brown rot fungus</name>
    <dbReference type="NCBI Taxonomy" id="742152"/>
    <lineage>
        <taxon>Eukaryota</taxon>
        <taxon>Fungi</taxon>
        <taxon>Dikarya</taxon>
        <taxon>Basidiomycota</taxon>
        <taxon>Agaricomycotina</taxon>
        <taxon>Agaricomycetes</taxon>
        <taxon>Polyporales</taxon>
        <taxon>Phaeolaceae</taxon>
        <taxon>Wolfiporia</taxon>
    </lineage>
</organism>
<reference evidence="1 2" key="1">
    <citation type="journal article" date="2012" name="Science">
        <title>The Paleozoic origin of enzymatic lignin decomposition reconstructed from 31 fungal genomes.</title>
        <authorList>
            <person name="Floudas D."/>
            <person name="Binder M."/>
            <person name="Riley R."/>
            <person name="Barry K."/>
            <person name="Blanchette R.A."/>
            <person name="Henrissat B."/>
            <person name="Martinez A.T."/>
            <person name="Otillar R."/>
            <person name="Spatafora J.W."/>
            <person name="Yadav J.S."/>
            <person name="Aerts A."/>
            <person name="Benoit I."/>
            <person name="Boyd A."/>
            <person name="Carlson A."/>
            <person name="Copeland A."/>
            <person name="Coutinho P.M."/>
            <person name="de Vries R.P."/>
            <person name="Ferreira P."/>
            <person name="Findley K."/>
            <person name="Foster B."/>
            <person name="Gaskell J."/>
            <person name="Glotzer D."/>
            <person name="Gorecki P."/>
            <person name="Heitman J."/>
            <person name="Hesse C."/>
            <person name="Hori C."/>
            <person name="Igarashi K."/>
            <person name="Jurgens J.A."/>
            <person name="Kallen N."/>
            <person name="Kersten P."/>
            <person name="Kohler A."/>
            <person name="Kuees U."/>
            <person name="Kumar T.K.A."/>
            <person name="Kuo A."/>
            <person name="LaButti K."/>
            <person name="Larrondo L.F."/>
            <person name="Lindquist E."/>
            <person name="Ling A."/>
            <person name="Lombard V."/>
            <person name="Lucas S."/>
            <person name="Lundell T."/>
            <person name="Martin R."/>
            <person name="McLaughlin D.J."/>
            <person name="Morgenstern I."/>
            <person name="Morin E."/>
            <person name="Murat C."/>
            <person name="Nagy L.G."/>
            <person name="Nolan M."/>
            <person name="Ohm R.A."/>
            <person name="Patyshakuliyeva A."/>
            <person name="Rokas A."/>
            <person name="Ruiz-Duenas F.J."/>
            <person name="Sabat G."/>
            <person name="Salamov A."/>
            <person name="Samejima M."/>
            <person name="Schmutz J."/>
            <person name="Slot J.C."/>
            <person name="St John F."/>
            <person name="Stenlid J."/>
            <person name="Sun H."/>
            <person name="Sun S."/>
            <person name="Syed K."/>
            <person name="Tsang A."/>
            <person name="Wiebenga A."/>
            <person name="Young D."/>
            <person name="Pisabarro A."/>
            <person name="Eastwood D.C."/>
            <person name="Martin F."/>
            <person name="Cullen D."/>
            <person name="Grigoriev I.V."/>
            <person name="Hibbett D.S."/>
        </authorList>
    </citation>
    <scope>NUCLEOTIDE SEQUENCE [LARGE SCALE GENOMIC DNA]</scope>
    <source>
        <strain evidence="1 2">MD-104</strain>
    </source>
</reference>
<dbReference type="OrthoDB" id="5424209at2759"/>
<dbReference type="Proteomes" id="UP000218811">
    <property type="component" value="Unassembled WGS sequence"/>
</dbReference>
<evidence type="ECO:0008006" key="3">
    <source>
        <dbReference type="Google" id="ProtNLM"/>
    </source>
</evidence>
<protein>
    <recommendedName>
        <fullName evidence="3">Trypsin-like serine protease</fullName>
    </recommendedName>
</protein>
<dbReference type="OMA" id="PMEWILE"/>
<gene>
    <name evidence="1" type="ORF">WOLCODRAFT_145825</name>
</gene>
<dbReference type="AlphaFoldDB" id="A0A2H3J9S3"/>
<dbReference type="InterPro" id="IPR009003">
    <property type="entry name" value="Peptidase_S1_PA"/>
</dbReference>
<keyword evidence="2" id="KW-1185">Reference proteome</keyword>
<accession>A0A2H3J9S3</accession>
<dbReference type="SUPFAM" id="SSF50494">
    <property type="entry name" value="Trypsin-like serine proteases"/>
    <property type="match status" value="1"/>
</dbReference>
<evidence type="ECO:0000313" key="2">
    <source>
        <dbReference type="Proteomes" id="UP000218811"/>
    </source>
</evidence>
<dbReference type="STRING" id="742152.A0A2H3J9S3"/>